<dbReference type="EMBL" id="PDCK01000039">
    <property type="protein sequence ID" value="PRQ59541.1"/>
    <property type="molecule type" value="Genomic_DNA"/>
</dbReference>
<reference evidence="2 3" key="1">
    <citation type="journal article" date="2018" name="Nat. Genet.">
        <title>The Rosa genome provides new insights in the design of modern roses.</title>
        <authorList>
            <person name="Bendahmane M."/>
        </authorList>
    </citation>
    <scope>NUCLEOTIDE SEQUENCE [LARGE SCALE GENOMIC DNA]</scope>
    <source>
        <strain evidence="3">cv. Old Blush</strain>
    </source>
</reference>
<protein>
    <submittedName>
        <fullName evidence="2">Uncharacterized protein</fullName>
    </submittedName>
</protein>
<dbReference type="Proteomes" id="UP000238479">
    <property type="component" value="Chromosome 1"/>
</dbReference>
<name>A0A2P6SLJ5_ROSCH</name>
<accession>A0A2P6SLJ5</accession>
<proteinExistence type="predicted"/>
<evidence type="ECO:0000313" key="2">
    <source>
        <dbReference type="EMBL" id="PRQ59541.1"/>
    </source>
</evidence>
<gene>
    <name evidence="2" type="ORF">RchiOBHm_Chr1g0371321</name>
</gene>
<sequence length="75" mass="8000">MFAASLQTQSNFVSRLLLLQTSLVLSKETSWSLFFRFGTMSGDRTPPISSSAGSVNANTSSGAADPENIVQDDNV</sequence>
<feature type="compositionally biased region" description="Polar residues" evidence="1">
    <location>
        <begin position="47"/>
        <end position="62"/>
    </location>
</feature>
<dbReference type="AlphaFoldDB" id="A0A2P6SLJ5"/>
<evidence type="ECO:0000313" key="3">
    <source>
        <dbReference type="Proteomes" id="UP000238479"/>
    </source>
</evidence>
<organism evidence="2 3">
    <name type="scientific">Rosa chinensis</name>
    <name type="common">China rose</name>
    <dbReference type="NCBI Taxonomy" id="74649"/>
    <lineage>
        <taxon>Eukaryota</taxon>
        <taxon>Viridiplantae</taxon>
        <taxon>Streptophyta</taxon>
        <taxon>Embryophyta</taxon>
        <taxon>Tracheophyta</taxon>
        <taxon>Spermatophyta</taxon>
        <taxon>Magnoliopsida</taxon>
        <taxon>eudicotyledons</taxon>
        <taxon>Gunneridae</taxon>
        <taxon>Pentapetalae</taxon>
        <taxon>rosids</taxon>
        <taxon>fabids</taxon>
        <taxon>Rosales</taxon>
        <taxon>Rosaceae</taxon>
        <taxon>Rosoideae</taxon>
        <taxon>Rosoideae incertae sedis</taxon>
        <taxon>Rosa</taxon>
    </lineage>
</organism>
<evidence type="ECO:0000256" key="1">
    <source>
        <dbReference type="SAM" id="MobiDB-lite"/>
    </source>
</evidence>
<comment type="caution">
    <text evidence="2">The sequence shown here is derived from an EMBL/GenBank/DDBJ whole genome shotgun (WGS) entry which is preliminary data.</text>
</comment>
<dbReference type="Gramene" id="PRQ59541">
    <property type="protein sequence ID" value="PRQ59541"/>
    <property type="gene ID" value="RchiOBHm_Chr1g0371321"/>
</dbReference>
<keyword evidence="3" id="KW-1185">Reference proteome</keyword>
<feature type="region of interest" description="Disordered" evidence="1">
    <location>
        <begin position="45"/>
        <end position="75"/>
    </location>
</feature>